<protein>
    <submittedName>
        <fullName evidence="8">FimB/Mfa2 family fimbrial subunit</fullName>
    </submittedName>
</protein>
<dbReference type="Pfam" id="PF08842">
    <property type="entry name" value="Mfa2"/>
    <property type="match status" value="1"/>
</dbReference>
<organism evidence="8 9">
    <name type="scientific">Bacteroides faecium</name>
    <dbReference type="NCBI Taxonomy" id="2715212"/>
    <lineage>
        <taxon>Bacteria</taxon>
        <taxon>Pseudomonadati</taxon>
        <taxon>Bacteroidota</taxon>
        <taxon>Bacteroidia</taxon>
        <taxon>Bacteroidales</taxon>
        <taxon>Bacteroidaceae</taxon>
        <taxon>Bacteroides</taxon>
    </lineage>
</organism>
<evidence type="ECO:0000313" key="8">
    <source>
        <dbReference type="EMBL" id="QIU94871.1"/>
    </source>
</evidence>
<gene>
    <name evidence="8" type="ORF">BacF7301_12265</name>
</gene>
<dbReference type="InterPro" id="IPR014941">
    <property type="entry name" value="FimB/Mfa2/Mfa3"/>
</dbReference>
<evidence type="ECO:0000256" key="1">
    <source>
        <dbReference type="ARBA" id="ARBA00004442"/>
    </source>
</evidence>
<keyword evidence="5" id="KW-0564">Palmitate</keyword>
<evidence type="ECO:0000256" key="7">
    <source>
        <dbReference type="ARBA" id="ARBA00023288"/>
    </source>
</evidence>
<evidence type="ECO:0000256" key="5">
    <source>
        <dbReference type="ARBA" id="ARBA00023139"/>
    </source>
</evidence>
<dbReference type="EMBL" id="CP050831">
    <property type="protein sequence ID" value="QIU94871.1"/>
    <property type="molecule type" value="Genomic_DNA"/>
</dbReference>
<evidence type="ECO:0000256" key="4">
    <source>
        <dbReference type="ARBA" id="ARBA00023136"/>
    </source>
</evidence>
<evidence type="ECO:0000256" key="2">
    <source>
        <dbReference type="ARBA" id="ARBA00007248"/>
    </source>
</evidence>
<dbReference type="GO" id="GO:0009279">
    <property type="term" value="C:cell outer membrane"/>
    <property type="evidence" value="ECO:0007669"/>
    <property type="project" value="UniProtKB-SubCell"/>
</dbReference>
<evidence type="ECO:0000256" key="3">
    <source>
        <dbReference type="ARBA" id="ARBA00022729"/>
    </source>
</evidence>
<evidence type="ECO:0000313" key="9">
    <source>
        <dbReference type="Proteomes" id="UP000501780"/>
    </source>
</evidence>
<keyword evidence="4" id="KW-0472">Membrane</keyword>
<comment type="subcellular location">
    <subcellularLocation>
        <location evidence="1">Cell outer membrane</location>
    </subcellularLocation>
</comment>
<dbReference type="Proteomes" id="UP000501780">
    <property type="component" value="Chromosome"/>
</dbReference>
<keyword evidence="6" id="KW-0998">Cell outer membrane</keyword>
<dbReference type="Gene3D" id="2.60.40.2090">
    <property type="match status" value="1"/>
</dbReference>
<name>A0A6H0KPB9_9BACE</name>
<keyword evidence="9" id="KW-1185">Reference proteome</keyword>
<dbReference type="KEGG" id="bfc:BacF7301_12265"/>
<dbReference type="AlphaFoldDB" id="A0A6H0KPB9"/>
<reference evidence="8 9" key="1">
    <citation type="submission" date="2020-03" db="EMBL/GenBank/DDBJ databases">
        <title>Genomic analysis of Bacteroides faecium CBA7301.</title>
        <authorList>
            <person name="Kim J."/>
            <person name="Roh S.W."/>
        </authorList>
    </citation>
    <scope>NUCLEOTIDE SEQUENCE [LARGE SCALE GENOMIC DNA]</scope>
    <source>
        <strain evidence="8 9">CBA7301</strain>
    </source>
</reference>
<keyword evidence="7" id="KW-0449">Lipoprotein</keyword>
<keyword evidence="3" id="KW-0732">Signal</keyword>
<evidence type="ECO:0000256" key="6">
    <source>
        <dbReference type="ARBA" id="ARBA00023237"/>
    </source>
</evidence>
<sequence>MTRIRLQSIFPFLALAGFVLVFYGCMKEDYSDCGLYLQFKYTHNPEQTDKLREVINTIDVFAFDAGGTFVGQWKHDPSSGKELHLKLEKGIYTLVAWGNISEQFSYSLLQPGVTTMDEAILSLRRDADNIVTDSPQPLYHAIMGDLNMKNIGMQRMEMDFYHNVNHIEVNLEGLPISATSTGMRAIDPAPGTRFTLLVTGSNGDYKFDNSRWELAPTLTYLPQYSQSGKRLTAAFSLMRLSREDDTRIVLLHTEDDGSKRELYSASLSDLLMNNPKLDFDIDSEFQLNLKFDYSYTLIGITVNEWNSVDADDGQGGTIG</sequence>
<accession>A0A6H0KPB9</accession>
<dbReference type="RefSeq" id="WP_167963169.1">
    <property type="nucleotide sequence ID" value="NZ_CP050831.1"/>
</dbReference>
<proteinExistence type="inferred from homology"/>
<comment type="similarity">
    <text evidence="2">Belongs to the bacteroidetes fimbrillin superfamily. FimB/Mfa2 family.</text>
</comment>
<dbReference type="Gene3D" id="2.60.40.2100">
    <property type="match status" value="1"/>
</dbReference>
<dbReference type="PROSITE" id="PS51257">
    <property type="entry name" value="PROKAR_LIPOPROTEIN"/>
    <property type="match status" value="1"/>
</dbReference>